<dbReference type="InterPro" id="IPR020930">
    <property type="entry name" value="Ribosomal_uL5_bac-type"/>
</dbReference>
<dbReference type="Gene3D" id="3.30.1440.10">
    <property type="match status" value="1"/>
</dbReference>
<evidence type="ECO:0000256" key="10">
    <source>
        <dbReference type="RuleBase" id="RU003930"/>
    </source>
</evidence>
<dbReference type="InterPro" id="IPR031309">
    <property type="entry name" value="Ribosomal_uL5_C"/>
</dbReference>
<evidence type="ECO:0000256" key="8">
    <source>
        <dbReference type="ARBA" id="ARBA00035210"/>
    </source>
</evidence>
<dbReference type="PROSITE" id="PS00358">
    <property type="entry name" value="RIBOSOMAL_L5"/>
    <property type="match status" value="1"/>
</dbReference>
<protein>
    <recommendedName>
        <fullName evidence="8 9">Large ribosomal subunit protein uL5c</fullName>
    </recommendedName>
</protein>
<dbReference type="EMBL" id="MN659372">
    <property type="protein sequence ID" value="QIZ74345.1"/>
    <property type="molecule type" value="Genomic_DNA"/>
</dbReference>
<evidence type="ECO:0000259" key="12">
    <source>
        <dbReference type="Pfam" id="PF00673"/>
    </source>
</evidence>
<dbReference type="PIRSF" id="PIRSF002161">
    <property type="entry name" value="Ribosomal_L5"/>
    <property type="match status" value="1"/>
</dbReference>
<comment type="function">
    <text evidence="1 9">Binds 5S rRNA, forms part of the central protuberance of the 50S subunit.</text>
</comment>
<keyword evidence="13" id="KW-0934">Plastid</keyword>
<comment type="similarity">
    <text evidence="3 9 10">Belongs to the universal ribosomal protein uL5 family.</text>
</comment>
<gene>
    <name evidence="9 13" type="primary">rpl5</name>
</gene>
<geneLocation type="chloroplast" evidence="13"/>
<comment type="subcellular location">
    <subcellularLocation>
        <location evidence="2 9">Plastid</location>
        <location evidence="2 9">Chloroplast</location>
    </subcellularLocation>
</comment>
<dbReference type="GO" id="GO:0006412">
    <property type="term" value="P:translation"/>
    <property type="evidence" value="ECO:0007669"/>
    <property type="project" value="UniProtKB-UniRule"/>
</dbReference>
<evidence type="ECO:0000256" key="9">
    <source>
        <dbReference type="HAMAP-Rule" id="MF_01333"/>
    </source>
</evidence>
<keyword evidence="7 9" id="KW-0687">Ribonucleoprotein</keyword>
<dbReference type="InterPro" id="IPR002132">
    <property type="entry name" value="Ribosomal_uL5"/>
</dbReference>
<dbReference type="AlphaFoldDB" id="A0A6H1U6R4"/>
<dbReference type="PANTHER" id="PTHR11994">
    <property type="entry name" value="60S RIBOSOMAL PROTEIN L11-RELATED"/>
    <property type="match status" value="1"/>
</dbReference>
<accession>A0A6H1U6R4</accession>
<dbReference type="Pfam" id="PF00281">
    <property type="entry name" value="Ribosomal_L5"/>
    <property type="match status" value="1"/>
</dbReference>
<evidence type="ECO:0000256" key="7">
    <source>
        <dbReference type="ARBA" id="ARBA00023274"/>
    </source>
</evidence>
<dbReference type="InterPro" id="IPR020929">
    <property type="entry name" value="Ribosomal_uL5_CS"/>
</dbReference>
<dbReference type="GO" id="GO:0005840">
    <property type="term" value="C:ribosome"/>
    <property type="evidence" value="ECO:0007669"/>
    <property type="project" value="UniProtKB-KW"/>
</dbReference>
<name>A0A6H1U6R4_9CHLO</name>
<keyword evidence="9" id="KW-0699">rRNA-binding</keyword>
<dbReference type="Pfam" id="PF00673">
    <property type="entry name" value="Ribosomal_L5_C"/>
    <property type="match status" value="1"/>
</dbReference>
<dbReference type="SUPFAM" id="SSF55282">
    <property type="entry name" value="RL5-like"/>
    <property type="match status" value="1"/>
</dbReference>
<evidence type="ECO:0000256" key="1">
    <source>
        <dbReference type="ARBA" id="ARBA00003898"/>
    </source>
</evidence>
<evidence type="ECO:0000256" key="4">
    <source>
        <dbReference type="ARBA" id="ARBA00011505"/>
    </source>
</evidence>
<reference evidence="13" key="1">
    <citation type="submission" date="2019-11" db="EMBL/GenBank/DDBJ databases">
        <title>The Chloroplast Genome of the Green Alga Draparnaldia mutabilis.</title>
        <authorList>
            <person name="Liu b."/>
        </authorList>
    </citation>
    <scope>NUCLEOTIDE SEQUENCE</scope>
</reference>
<dbReference type="GO" id="GO:0003735">
    <property type="term" value="F:structural constituent of ribosome"/>
    <property type="evidence" value="ECO:0007669"/>
    <property type="project" value="InterPro"/>
</dbReference>
<keyword evidence="9" id="KW-0694">RNA-binding</keyword>
<comment type="subunit">
    <text evidence="4 9">Part of the 50S ribosomal subunit; contacts the 5S rRNA.</text>
</comment>
<evidence type="ECO:0000256" key="2">
    <source>
        <dbReference type="ARBA" id="ARBA00004229"/>
    </source>
</evidence>
<evidence type="ECO:0000259" key="11">
    <source>
        <dbReference type="Pfam" id="PF00281"/>
    </source>
</evidence>
<dbReference type="GO" id="GO:0019843">
    <property type="term" value="F:rRNA binding"/>
    <property type="evidence" value="ECO:0007669"/>
    <property type="project" value="UniProtKB-UniRule"/>
</dbReference>
<dbReference type="FunFam" id="3.30.1440.10:FF:000001">
    <property type="entry name" value="50S ribosomal protein L5"/>
    <property type="match status" value="1"/>
</dbReference>
<dbReference type="GO" id="GO:0009507">
    <property type="term" value="C:chloroplast"/>
    <property type="evidence" value="ECO:0007669"/>
    <property type="project" value="UniProtKB-SubCell"/>
</dbReference>
<dbReference type="InterPro" id="IPR022803">
    <property type="entry name" value="Ribosomal_uL5_dom_sf"/>
</dbReference>
<proteinExistence type="inferred from homology"/>
<dbReference type="InterPro" id="IPR031310">
    <property type="entry name" value="Ribosomal_uL5_N"/>
</dbReference>
<keyword evidence="5 13" id="KW-0150">Chloroplast</keyword>
<sequence length="190" mass="21806">MIFITKKKNYMTQRLSKLYFEQISPKLMEKFSYKNMHQVPRVDKIVINRGVGEAAQSNKVLESSLKELNLISGQRGIITRSKKAIAGFKIREKVPVGVFVTLRGDRMYSFLDRLINLALPRIRDFQGISAQSFDKYGNYSLGLEEQLMFPEIEYDKIDQLRGMDISIVTNAKNSEEGLALLKEFGLPFKS</sequence>
<dbReference type="HAMAP" id="MF_01333_B">
    <property type="entry name" value="Ribosomal_uL5_B"/>
    <property type="match status" value="1"/>
</dbReference>
<dbReference type="GO" id="GO:1990904">
    <property type="term" value="C:ribonucleoprotein complex"/>
    <property type="evidence" value="ECO:0007669"/>
    <property type="project" value="UniProtKB-KW"/>
</dbReference>
<dbReference type="NCBIfam" id="NF000585">
    <property type="entry name" value="PRK00010.1"/>
    <property type="match status" value="1"/>
</dbReference>
<evidence type="ECO:0000256" key="6">
    <source>
        <dbReference type="ARBA" id="ARBA00022980"/>
    </source>
</evidence>
<organism evidence="13">
    <name type="scientific">Draparnaldia mutabilis</name>
    <dbReference type="NCBI Taxonomy" id="1683230"/>
    <lineage>
        <taxon>Eukaryota</taxon>
        <taxon>Viridiplantae</taxon>
        <taxon>Chlorophyta</taxon>
        <taxon>core chlorophytes</taxon>
        <taxon>Chlorophyceae</taxon>
        <taxon>OCC clade</taxon>
        <taxon>Chaetophorales</taxon>
        <taxon>Chaetophoraceae</taxon>
        <taxon>Draparnaldia</taxon>
    </lineage>
</organism>
<evidence type="ECO:0000256" key="3">
    <source>
        <dbReference type="ARBA" id="ARBA00008553"/>
    </source>
</evidence>
<feature type="domain" description="Large ribosomal subunit protein uL5 C-terminal" evidence="12">
    <location>
        <begin position="95"/>
        <end position="188"/>
    </location>
</feature>
<evidence type="ECO:0000313" key="13">
    <source>
        <dbReference type="EMBL" id="QIZ74345.1"/>
    </source>
</evidence>
<feature type="domain" description="Large ribosomal subunit protein uL5 N-terminal" evidence="11">
    <location>
        <begin position="35"/>
        <end position="91"/>
    </location>
</feature>
<evidence type="ECO:0000256" key="5">
    <source>
        <dbReference type="ARBA" id="ARBA00022528"/>
    </source>
</evidence>
<keyword evidence="6 9" id="KW-0689">Ribosomal protein</keyword>